<dbReference type="InterPro" id="IPR013083">
    <property type="entry name" value="Znf_RING/FYVE/PHD"/>
</dbReference>
<evidence type="ECO:0000313" key="6">
    <source>
        <dbReference type="Proteomes" id="UP000095282"/>
    </source>
</evidence>
<evidence type="ECO:0000259" key="5">
    <source>
        <dbReference type="PROSITE" id="PS50089"/>
    </source>
</evidence>
<keyword evidence="2" id="KW-0862">Zinc</keyword>
<dbReference type="GO" id="GO:0008270">
    <property type="term" value="F:zinc ion binding"/>
    <property type="evidence" value="ECO:0007669"/>
    <property type="project" value="UniProtKB-KW"/>
</dbReference>
<dbReference type="Gene3D" id="3.30.40.10">
    <property type="entry name" value="Zinc/RING finger domain, C3HC4 (zinc finger)"/>
    <property type="match status" value="1"/>
</dbReference>
<evidence type="ECO:0000256" key="4">
    <source>
        <dbReference type="SAM" id="Coils"/>
    </source>
</evidence>
<dbReference type="SUPFAM" id="SSF57850">
    <property type="entry name" value="RING/U-box"/>
    <property type="match status" value="1"/>
</dbReference>
<organism evidence="6 7">
    <name type="scientific">Caenorhabditis tropicalis</name>
    <dbReference type="NCBI Taxonomy" id="1561998"/>
    <lineage>
        <taxon>Eukaryota</taxon>
        <taxon>Metazoa</taxon>
        <taxon>Ecdysozoa</taxon>
        <taxon>Nematoda</taxon>
        <taxon>Chromadorea</taxon>
        <taxon>Rhabditida</taxon>
        <taxon>Rhabditina</taxon>
        <taxon>Rhabditomorpha</taxon>
        <taxon>Rhabditoidea</taxon>
        <taxon>Rhabditidae</taxon>
        <taxon>Peloderinae</taxon>
        <taxon>Caenorhabditis</taxon>
    </lineage>
</organism>
<feature type="domain" description="RING-type" evidence="5">
    <location>
        <begin position="67"/>
        <end position="134"/>
    </location>
</feature>
<evidence type="ECO:0000256" key="2">
    <source>
        <dbReference type="ARBA" id="ARBA00022833"/>
    </source>
</evidence>
<dbReference type="InterPro" id="IPR001841">
    <property type="entry name" value="Znf_RING"/>
</dbReference>
<keyword evidence="1 3" id="KW-0479">Metal-binding</keyword>
<evidence type="ECO:0000256" key="3">
    <source>
        <dbReference type="PROSITE-ProRule" id="PRU00175"/>
    </source>
</evidence>
<keyword evidence="4" id="KW-0175">Coiled coil</keyword>
<protein>
    <submittedName>
        <fullName evidence="7">RING-type domain-containing protein</fullName>
    </submittedName>
</protein>
<keyword evidence="6" id="KW-1185">Reference proteome</keyword>
<dbReference type="WBParaSite" id="Csp11.Scaffold294.g776.t1">
    <property type="protein sequence ID" value="Csp11.Scaffold294.g776.t1"/>
    <property type="gene ID" value="Csp11.Scaffold294.g776"/>
</dbReference>
<feature type="coiled-coil region" evidence="4">
    <location>
        <begin position="15"/>
        <end position="60"/>
    </location>
</feature>
<name>A0A1I7SYD8_9PELO</name>
<evidence type="ECO:0000313" key="7">
    <source>
        <dbReference type="WBParaSite" id="Csp11.Scaffold294.g776.t1"/>
    </source>
</evidence>
<keyword evidence="1 3" id="KW-0863">Zinc-finger</keyword>
<sequence>MADVCKWSKCSMLLQLELDKELKRVKEEAAKKAEEVLMLQQALRHQKRRAEKRKVQMEKMRTQMASCAICWNPFSDELKAVSARCGHLCCLQCSQHIVDRAAIETNRLRALERQKPNRHRVYVRKVKAQCPMCRGLWSHLKKVHIRERNCE</sequence>
<reference evidence="7" key="1">
    <citation type="submission" date="2016-11" db="UniProtKB">
        <authorList>
            <consortium name="WormBaseParasite"/>
        </authorList>
    </citation>
    <scope>IDENTIFICATION</scope>
</reference>
<dbReference type="PROSITE" id="PS50089">
    <property type="entry name" value="ZF_RING_2"/>
    <property type="match status" value="1"/>
</dbReference>
<dbReference type="AlphaFoldDB" id="A0A1I7SYD8"/>
<accession>A0A1I7SYD8</accession>
<dbReference type="SMART" id="SM00184">
    <property type="entry name" value="RING"/>
    <property type="match status" value="1"/>
</dbReference>
<evidence type="ECO:0000256" key="1">
    <source>
        <dbReference type="ARBA" id="ARBA00022771"/>
    </source>
</evidence>
<dbReference type="Proteomes" id="UP000095282">
    <property type="component" value="Unplaced"/>
</dbReference>
<proteinExistence type="predicted"/>